<reference evidence="1 2" key="1">
    <citation type="submission" date="2024-01" db="EMBL/GenBank/DDBJ databases">
        <title>The genomes of 5 underutilized Papilionoideae crops provide insights into root nodulation and disease resistanc.</title>
        <authorList>
            <person name="Jiang F."/>
        </authorList>
    </citation>
    <scope>NUCLEOTIDE SEQUENCE [LARGE SCALE GENOMIC DNA]</scope>
    <source>
        <strain evidence="1">LVBAO_FW01</strain>
        <tissue evidence="1">Leaves</tissue>
    </source>
</reference>
<accession>A0AAN9M3J8</accession>
<protein>
    <submittedName>
        <fullName evidence="1">Uncharacterized protein</fullName>
    </submittedName>
</protein>
<evidence type="ECO:0000313" key="1">
    <source>
        <dbReference type="EMBL" id="KAK7344863.1"/>
    </source>
</evidence>
<dbReference type="Proteomes" id="UP001367508">
    <property type="component" value="Unassembled WGS sequence"/>
</dbReference>
<comment type="caution">
    <text evidence="1">The sequence shown here is derived from an EMBL/GenBank/DDBJ whole genome shotgun (WGS) entry which is preliminary data.</text>
</comment>
<evidence type="ECO:0000313" key="2">
    <source>
        <dbReference type="Proteomes" id="UP001367508"/>
    </source>
</evidence>
<sequence length="94" mass="10483">MSFNGPEGPHGTRLMLPVTGYRSMQNQGNCKLLQDLSPFRIHIPAPCQSQEASNLLIRLPLVFSYEPRKASPNLSITDSFSPECGRIFPIPKEL</sequence>
<name>A0AAN9M3J8_CANGL</name>
<gene>
    <name evidence="1" type="ORF">VNO77_15039</name>
</gene>
<dbReference type="EMBL" id="JAYMYQ010000003">
    <property type="protein sequence ID" value="KAK7344863.1"/>
    <property type="molecule type" value="Genomic_DNA"/>
</dbReference>
<organism evidence="1 2">
    <name type="scientific">Canavalia gladiata</name>
    <name type="common">Sword bean</name>
    <name type="synonym">Dolichos gladiatus</name>
    <dbReference type="NCBI Taxonomy" id="3824"/>
    <lineage>
        <taxon>Eukaryota</taxon>
        <taxon>Viridiplantae</taxon>
        <taxon>Streptophyta</taxon>
        <taxon>Embryophyta</taxon>
        <taxon>Tracheophyta</taxon>
        <taxon>Spermatophyta</taxon>
        <taxon>Magnoliopsida</taxon>
        <taxon>eudicotyledons</taxon>
        <taxon>Gunneridae</taxon>
        <taxon>Pentapetalae</taxon>
        <taxon>rosids</taxon>
        <taxon>fabids</taxon>
        <taxon>Fabales</taxon>
        <taxon>Fabaceae</taxon>
        <taxon>Papilionoideae</taxon>
        <taxon>50 kb inversion clade</taxon>
        <taxon>NPAAA clade</taxon>
        <taxon>indigoferoid/millettioid clade</taxon>
        <taxon>Phaseoleae</taxon>
        <taxon>Canavalia</taxon>
    </lineage>
</organism>
<proteinExistence type="predicted"/>
<dbReference type="AlphaFoldDB" id="A0AAN9M3J8"/>
<keyword evidence="2" id="KW-1185">Reference proteome</keyword>